<sequence length="272" mass="30191">MRFGNAEISCGECSVEYSRRGAEDTSDVCCFLGVVVFQGCGEWWVGVFTGVSWLLGGDSLRVGEAQLASVGSCKFWVAELLGVEGVVGGRVVFGGAPIEVWGGLTMCVGEPMGVVLADKWRVGFSFNRRFRNVVMLVLLDLSAFLLLGRNMRLVVIVFLGVNKKVYSVAIESQLLVRQQVCEVARLFLLTTRCRSPVIFHDSFDTCSKDGVMFEWFCMSAPLLCITKIAEELFWLLSQIVEVREWKVYLSSCPFLGVLKVNLKDENLLPVLL</sequence>
<evidence type="ECO:0000313" key="1">
    <source>
        <dbReference type="EMBL" id="KAF3521161.1"/>
    </source>
</evidence>
<comment type="caution">
    <text evidence="1">The sequence shown here is derived from an EMBL/GenBank/DDBJ whole genome shotgun (WGS) entry which is preliminary data.</text>
</comment>
<organism evidence="1 2">
    <name type="scientific">Brassica cretica</name>
    <name type="common">Mustard</name>
    <dbReference type="NCBI Taxonomy" id="69181"/>
    <lineage>
        <taxon>Eukaryota</taxon>
        <taxon>Viridiplantae</taxon>
        <taxon>Streptophyta</taxon>
        <taxon>Embryophyta</taxon>
        <taxon>Tracheophyta</taxon>
        <taxon>Spermatophyta</taxon>
        <taxon>Magnoliopsida</taxon>
        <taxon>eudicotyledons</taxon>
        <taxon>Gunneridae</taxon>
        <taxon>Pentapetalae</taxon>
        <taxon>rosids</taxon>
        <taxon>malvids</taxon>
        <taxon>Brassicales</taxon>
        <taxon>Brassicaceae</taxon>
        <taxon>Brassiceae</taxon>
        <taxon>Brassica</taxon>
    </lineage>
</organism>
<reference evidence="1 2" key="1">
    <citation type="journal article" date="2020" name="BMC Genomics">
        <title>Intraspecific diversification of the crop wild relative Brassica cretica Lam. using demographic model selection.</title>
        <authorList>
            <person name="Kioukis A."/>
            <person name="Michalopoulou V.A."/>
            <person name="Briers L."/>
            <person name="Pirintsos S."/>
            <person name="Studholme D.J."/>
            <person name="Pavlidis P."/>
            <person name="Sarris P.F."/>
        </authorList>
    </citation>
    <scope>NUCLEOTIDE SEQUENCE [LARGE SCALE GENOMIC DNA]</scope>
    <source>
        <strain evidence="2">cv. PFS-1207/04</strain>
    </source>
</reference>
<name>A0ABQ7B3U8_BRACR</name>
<protein>
    <submittedName>
        <fullName evidence="1">Uncharacterized protein</fullName>
    </submittedName>
</protein>
<evidence type="ECO:0000313" key="2">
    <source>
        <dbReference type="Proteomes" id="UP000266723"/>
    </source>
</evidence>
<accession>A0ABQ7B3U8</accession>
<proteinExistence type="predicted"/>
<dbReference type="Proteomes" id="UP000266723">
    <property type="component" value="Unassembled WGS sequence"/>
</dbReference>
<dbReference type="EMBL" id="QGKV02001556">
    <property type="protein sequence ID" value="KAF3521161.1"/>
    <property type="molecule type" value="Genomic_DNA"/>
</dbReference>
<keyword evidence="2" id="KW-1185">Reference proteome</keyword>
<gene>
    <name evidence="1" type="ORF">DY000_02058850</name>
</gene>